<comment type="subcellular location">
    <subcellularLocation>
        <location evidence="1">Mitochondrion</location>
    </subcellularLocation>
</comment>
<evidence type="ECO:0008006" key="6">
    <source>
        <dbReference type="Google" id="ProtNLM"/>
    </source>
</evidence>
<dbReference type="Gene3D" id="1.10.10.140">
    <property type="entry name" value="Cytochrome c oxidase, subunit VIb"/>
    <property type="match status" value="1"/>
</dbReference>
<proteinExistence type="predicted"/>
<dbReference type="InterPro" id="IPR048280">
    <property type="entry name" value="COX6B-like"/>
</dbReference>
<keyword evidence="3" id="KW-1015">Disulfide bond</keyword>
<dbReference type="GO" id="GO:0008535">
    <property type="term" value="P:respiratory chain complex IV assembly"/>
    <property type="evidence" value="ECO:0007669"/>
    <property type="project" value="InterPro"/>
</dbReference>
<dbReference type="PANTHER" id="PTHR46690">
    <property type="entry name" value="CYTOCHROME C OXIDASE ASSEMBLY FACTOR 6 HOMOLOG"/>
    <property type="match status" value="1"/>
</dbReference>
<dbReference type="PANTHER" id="PTHR46690:SF1">
    <property type="entry name" value="CYTOCHROME C OXIDASE ASSEMBLY FACTOR 6 HOMOLOG"/>
    <property type="match status" value="1"/>
</dbReference>
<dbReference type="GO" id="GO:0005739">
    <property type="term" value="C:mitochondrion"/>
    <property type="evidence" value="ECO:0007669"/>
    <property type="project" value="UniProtKB-SubCell"/>
</dbReference>
<dbReference type="InterPro" id="IPR042289">
    <property type="entry name" value="COA6"/>
</dbReference>
<dbReference type="SUPFAM" id="SSF47694">
    <property type="entry name" value="Cytochrome c oxidase subunit h"/>
    <property type="match status" value="1"/>
</dbReference>
<comment type="caution">
    <text evidence="4">The sequence shown here is derived from an EMBL/GenBank/DDBJ whole genome shotgun (WGS) entry which is preliminary data.</text>
</comment>
<dbReference type="GO" id="GO:0042775">
    <property type="term" value="P:mitochondrial ATP synthesis coupled electron transport"/>
    <property type="evidence" value="ECO:0007669"/>
    <property type="project" value="TreeGrafter"/>
</dbReference>
<dbReference type="PROSITE" id="PS51808">
    <property type="entry name" value="CHCH"/>
    <property type="match status" value="1"/>
</dbReference>
<dbReference type="AlphaFoldDB" id="A0A8J4UST1"/>
<gene>
    <name evidence="4" type="ORF">CYY_004726</name>
</gene>
<dbReference type="OrthoDB" id="16284at2759"/>
<keyword evidence="2" id="KW-0496">Mitochondrion</keyword>
<name>A0A8J4UST1_9MYCE</name>
<dbReference type="InterPro" id="IPR036549">
    <property type="entry name" value="CX6/COA6-like_sf"/>
</dbReference>
<reference evidence="4" key="1">
    <citation type="submission" date="2020-01" db="EMBL/GenBank/DDBJ databases">
        <title>Development of genomics and gene disruption for Polysphondylium violaceum indicates a role for the polyketide synthase stlB in stalk morphogenesis.</title>
        <authorList>
            <person name="Narita B."/>
            <person name="Kawabe Y."/>
            <person name="Kin K."/>
            <person name="Saito T."/>
            <person name="Gibbs R."/>
            <person name="Kuspa A."/>
            <person name="Muzny D."/>
            <person name="Queller D."/>
            <person name="Richards S."/>
            <person name="Strassman J."/>
            <person name="Sucgang R."/>
            <person name="Worley K."/>
            <person name="Schaap P."/>
        </authorList>
    </citation>
    <scope>NUCLEOTIDE SEQUENCE</scope>
    <source>
        <strain evidence="4">QSvi11</strain>
    </source>
</reference>
<evidence type="ECO:0000256" key="1">
    <source>
        <dbReference type="ARBA" id="ARBA00004173"/>
    </source>
</evidence>
<dbReference type="Proteomes" id="UP000695562">
    <property type="component" value="Unassembled WGS sequence"/>
</dbReference>
<accession>A0A8J4UST1</accession>
<evidence type="ECO:0000256" key="3">
    <source>
        <dbReference type="ARBA" id="ARBA00023157"/>
    </source>
</evidence>
<protein>
    <recommendedName>
        <fullName evidence="6">Cytochrome c oxidase subunit VIb</fullName>
    </recommendedName>
</protein>
<evidence type="ECO:0000313" key="4">
    <source>
        <dbReference type="EMBL" id="KAF2073981.1"/>
    </source>
</evidence>
<sequence length="104" mass="12201">MSNPQQPPMKPLGEMTSEERTNYSIQRAPDYSGKQEAVLTTSRTKCWSARDQLFECLDKNNDQINLCKDFYQVFSSVCLNSWADYFMKKRAADKNKKEFLERTQ</sequence>
<organism evidence="4 5">
    <name type="scientific">Polysphondylium violaceum</name>
    <dbReference type="NCBI Taxonomy" id="133409"/>
    <lineage>
        <taxon>Eukaryota</taxon>
        <taxon>Amoebozoa</taxon>
        <taxon>Evosea</taxon>
        <taxon>Eumycetozoa</taxon>
        <taxon>Dictyostelia</taxon>
        <taxon>Dictyosteliales</taxon>
        <taxon>Dictyosteliaceae</taxon>
        <taxon>Polysphondylium</taxon>
    </lineage>
</organism>
<dbReference type="Pfam" id="PF02297">
    <property type="entry name" value="COX6B"/>
    <property type="match status" value="1"/>
</dbReference>
<dbReference type="EMBL" id="AJWJ01000172">
    <property type="protein sequence ID" value="KAF2073981.1"/>
    <property type="molecule type" value="Genomic_DNA"/>
</dbReference>
<evidence type="ECO:0000256" key="2">
    <source>
        <dbReference type="ARBA" id="ARBA00023128"/>
    </source>
</evidence>
<evidence type="ECO:0000313" key="5">
    <source>
        <dbReference type="Proteomes" id="UP000695562"/>
    </source>
</evidence>
<keyword evidence="5" id="KW-1185">Reference proteome</keyword>